<evidence type="ECO:0000256" key="3">
    <source>
        <dbReference type="ARBA" id="ARBA00022827"/>
    </source>
</evidence>
<accession>A0A7W8A2X0</accession>
<dbReference type="EMBL" id="JACHIN010000004">
    <property type="protein sequence ID" value="MBB5077840.1"/>
    <property type="molecule type" value="Genomic_DNA"/>
</dbReference>
<dbReference type="Pfam" id="PF01494">
    <property type="entry name" value="FAD_binding_3"/>
    <property type="match status" value="1"/>
</dbReference>
<dbReference type="GO" id="GO:0071949">
    <property type="term" value="F:FAD binding"/>
    <property type="evidence" value="ECO:0007669"/>
    <property type="project" value="InterPro"/>
</dbReference>
<keyword evidence="4" id="KW-0521">NADP</keyword>
<dbReference type="PANTHER" id="PTHR46028">
    <property type="entry name" value="KYNURENINE 3-MONOOXYGENASE"/>
    <property type="match status" value="1"/>
</dbReference>
<dbReference type="Proteomes" id="UP000568380">
    <property type="component" value="Unassembled WGS sequence"/>
</dbReference>
<comment type="caution">
    <text evidence="8">The sequence shown here is derived from an EMBL/GenBank/DDBJ whole genome shotgun (WGS) entry which is preliminary data.</text>
</comment>
<name>A0A7W8A2X0_9ACTN</name>
<organism evidence="8 9">
    <name type="scientific">Nonomuraea endophytica</name>
    <dbReference type="NCBI Taxonomy" id="714136"/>
    <lineage>
        <taxon>Bacteria</taxon>
        <taxon>Bacillati</taxon>
        <taxon>Actinomycetota</taxon>
        <taxon>Actinomycetes</taxon>
        <taxon>Streptosporangiales</taxon>
        <taxon>Streptosporangiaceae</taxon>
        <taxon>Nonomuraea</taxon>
    </lineage>
</organism>
<feature type="domain" description="FAD-binding" evidence="7">
    <location>
        <begin position="62"/>
        <end position="125"/>
    </location>
</feature>
<keyword evidence="5" id="KW-0560">Oxidoreductase</keyword>
<keyword evidence="9" id="KW-1185">Reference proteome</keyword>
<evidence type="ECO:0000256" key="4">
    <source>
        <dbReference type="ARBA" id="ARBA00022857"/>
    </source>
</evidence>
<keyword evidence="6" id="KW-0503">Monooxygenase</keyword>
<dbReference type="InterPro" id="IPR036188">
    <property type="entry name" value="FAD/NAD-bd_sf"/>
</dbReference>
<comment type="cofactor">
    <cofactor evidence="1">
        <name>FAD</name>
        <dbReference type="ChEBI" id="CHEBI:57692"/>
    </cofactor>
</comment>
<evidence type="ECO:0000256" key="6">
    <source>
        <dbReference type="ARBA" id="ARBA00023033"/>
    </source>
</evidence>
<dbReference type="PANTHER" id="PTHR46028:SF2">
    <property type="entry name" value="KYNURENINE 3-MONOOXYGENASE"/>
    <property type="match status" value="1"/>
</dbReference>
<dbReference type="SUPFAM" id="SSF51905">
    <property type="entry name" value="FAD/NAD(P)-binding domain"/>
    <property type="match status" value="1"/>
</dbReference>
<evidence type="ECO:0000313" key="8">
    <source>
        <dbReference type="EMBL" id="MBB5077840.1"/>
    </source>
</evidence>
<dbReference type="RefSeq" id="WP_184962070.1">
    <property type="nucleotide sequence ID" value="NZ_JACHIN010000004.1"/>
</dbReference>
<evidence type="ECO:0000256" key="5">
    <source>
        <dbReference type="ARBA" id="ARBA00023002"/>
    </source>
</evidence>
<evidence type="ECO:0000256" key="1">
    <source>
        <dbReference type="ARBA" id="ARBA00001974"/>
    </source>
</evidence>
<gene>
    <name evidence="8" type="ORF">HNR40_003315</name>
</gene>
<evidence type="ECO:0000313" key="9">
    <source>
        <dbReference type="Proteomes" id="UP000568380"/>
    </source>
</evidence>
<dbReference type="GO" id="GO:0004502">
    <property type="term" value="F:kynurenine 3-monooxygenase activity"/>
    <property type="evidence" value="ECO:0007669"/>
    <property type="project" value="TreeGrafter"/>
</dbReference>
<dbReference type="Gene3D" id="3.50.50.60">
    <property type="entry name" value="FAD/NAD(P)-binding domain"/>
    <property type="match status" value="1"/>
</dbReference>
<protein>
    <submittedName>
        <fullName evidence="8">2-polyprenyl-6-methoxyphenol hydroxylase-like FAD-dependent oxidoreductase</fullName>
    </submittedName>
</protein>
<sequence length="235" mass="25858">MGLDRLTFQPYSADGAHSAVRAKLQAQPGVDFWPHETFAQLRTKGDIEDCFAEHYQDAHLPTLTADFRANPVGHLVTMRCAPWHARVGDSTVGLIGDAAHAIVPFYGRGANCGFEDCVELDRCLDETGDDFPAALARFERRRTDTDVIARLALDNFVEMRDKVGSKTFLAGKRLEHALERALPGRYVSRYELVSFSTTPYSQVERRVARQRGLAAAAGVGAAALAALLVRRLRSG</sequence>
<proteinExistence type="predicted"/>
<dbReference type="GO" id="GO:0070189">
    <property type="term" value="P:kynurenine metabolic process"/>
    <property type="evidence" value="ECO:0007669"/>
    <property type="project" value="TreeGrafter"/>
</dbReference>
<keyword evidence="3" id="KW-0274">FAD</keyword>
<evidence type="ECO:0000256" key="2">
    <source>
        <dbReference type="ARBA" id="ARBA00022630"/>
    </source>
</evidence>
<keyword evidence="2" id="KW-0285">Flavoprotein</keyword>
<dbReference type="InterPro" id="IPR002938">
    <property type="entry name" value="FAD-bd"/>
</dbReference>
<dbReference type="AlphaFoldDB" id="A0A7W8A2X0"/>
<evidence type="ECO:0000259" key="7">
    <source>
        <dbReference type="Pfam" id="PF01494"/>
    </source>
</evidence>
<reference evidence="8 9" key="1">
    <citation type="submission" date="2020-08" db="EMBL/GenBank/DDBJ databases">
        <title>Genomic Encyclopedia of Type Strains, Phase IV (KMG-IV): sequencing the most valuable type-strain genomes for metagenomic binning, comparative biology and taxonomic classification.</title>
        <authorList>
            <person name="Goeker M."/>
        </authorList>
    </citation>
    <scope>NUCLEOTIDE SEQUENCE [LARGE SCALE GENOMIC DNA]</scope>
    <source>
        <strain evidence="8 9">DSM 45385</strain>
    </source>
</reference>